<keyword evidence="5" id="KW-0411">Iron-sulfur</keyword>
<keyword evidence="2" id="KW-0479">Metal-binding</keyword>
<keyword evidence="7" id="KW-0223">Dioxygenase</keyword>
<evidence type="ECO:0000256" key="1">
    <source>
        <dbReference type="ARBA" id="ARBA00022714"/>
    </source>
</evidence>
<evidence type="ECO:0000313" key="8">
    <source>
        <dbReference type="Proteomes" id="UP000706039"/>
    </source>
</evidence>
<proteinExistence type="predicted"/>
<dbReference type="PANTHER" id="PTHR21266">
    <property type="entry name" value="IRON-SULFUR DOMAIN CONTAINING PROTEIN"/>
    <property type="match status" value="1"/>
</dbReference>
<dbReference type="PROSITE" id="PS51296">
    <property type="entry name" value="RIESKE"/>
    <property type="match status" value="1"/>
</dbReference>
<dbReference type="EMBL" id="JAINVV010000007">
    <property type="protein sequence ID" value="MBY8823753.1"/>
    <property type="molecule type" value="Genomic_DNA"/>
</dbReference>
<dbReference type="Proteomes" id="UP000706039">
    <property type="component" value="Unassembled WGS sequence"/>
</dbReference>
<dbReference type="CDD" id="cd08878">
    <property type="entry name" value="RHO_alpha_C_DMO-like"/>
    <property type="match status" value="1"/>
</dbReference>
<keyword evidence="1" id="KW-0001">2Fe-2S</keyword>
<gene>
    <name evidence="7" type="ORF">K7G82_15720</name>
</gene>
<dbReference type="PROSITE" id="PS00570">
    <property type="entry name" value="RING_HYDROXYL_ALPHA"/>
    <property type="match status" value="1"/>
</dbReference>
<dbReference type="Gene3D" id="3.90.380.10">
    <property type="entry name" value="Naphthalene 1,2-dioxygenase Alpha Subunit, Chain A, domain 1"/>
    <property type="match status" value="1"/>
</dbReference>
<evidence type="ECO:0000259" key="6">
    <source>
        <dbReference type="PROSITE" id="PS51296"/>
    </source>
</evidence>
<dbReference type="InterPro" id="IPR036922">
    <property type="entry name" value="Rieske_2Fe-2S_sf"/>
</dbReference>
<dbReference type="RefSeq" id="WP_222990863.1">
    <property type="nucleotide sequence ID" value="NZ_JAINVV010000007.1"/>
</dbReference>
<organism evidence="7 8">
    <name type="scientific">Sphingomonas colocasiae</name>
    <dbReference type="NCBI Taxonomy" id="1848973"/>
    <lineage>
        <taxon>Bacteria</taxon>
        <taxon>Pseudomonadati</taxon>
        <taxon>Pseudomonadota</taxon>
        <taxon>Alphaproteobacteria</taxon>
        <taxon>Sphingomonadales</taxon>
        <taxon>Sphingomonadaceae</taxon>
        <taxon>Sphingomonas</taxon>
    </lineage>
</organism>
<evidence type="ECO:0000256" key="2">
    <source>
        <dbReference type="ARBA" id="ARBA00022723"/>
    </source>
</evidence>
<dbReference type="InterPro" id="IPR050584">
    <property type="entry name" value="Cholesterol_7-desaturase"/>
</dbReference>
<evidence type="ECO:0000256" key="3">
    <source>
        <dbReference type="ARBA" id="ARBA00023002"/>
    </source>
</evidence>
<sequence>MASPAQNERLTRVGPGTPMGELLRRYWHPFAAAAELDDLGIKPVKLLGEELVAFRSGNGGYGLIDRQCPHRRADMLHGIVEDDGIRCSYHGWCFGASGQCLEQPFEDLANPKARFRDKIRTKAYRVEEKAGMLWAYMGPEPAPLVPNWEPFTWENGFRQVVYADVPCNWFQCQENSLDPVHFEWMHRNWSSRLFGDGSYGPKHLELKFDEFEFGHIYRRVREDTDKSNQHWTVGATALWPNAFFLGDHIEWRIPVDDENTLSITWMFHRVPVDREPYVQQRVPYWKGPVKDDQGNWITSHVLNQDIVAWVGQGVIADRTEEHLGQSDLGIAMLRRSFDKNMQLVAEGQDPKGLIRDPERNMCVELPIKHREMFTSSMTLAESRAMGDALAYRLNRPDYQHQVGQPEAVKREYQVAMGMIPEDAEHTI</sequence>
<keyword evidence="4" id="KW-0408">Iron</keyword>
<dbReference type="CDD" id="cd03479">
    <property type="entry name" value="Rieske_RO_Alpha_PhDO_like"/>
    <property type="match status" value="1"/>
</dbReference>
<dbReference type="SUPFAM" id="SSF55961">
    <property type="entry name" value="Bet v1-like"/>
    <property type="match status" value="1"/>
</dbReference>
<dbReference type="Pfam" id="PF00355">
    <property type="entry name" value="Rieske"/>
    <property type="match status" value="1"/>
</dbReference>
<dbReference type="Gene3D" id="2.102.10.10">
    <property type="entry name" value="Rieske [2Fe-2S] iron-sulphur domain"/>
    <property type="match status" value="1"/>
</dbReference>
<evidence type="ECO:0000256" key="5">
    <source>
        <dbReference type="ARBA" id="ARBA00023014"/>
    </source>
</evidence>
<dbReference type="GO" id="GO:0051213">
    <property type="term" value="F:dioxygenase activity"/>
    <property type="evidence" value="ECO:0007669"/>
    <property type="project" value="UniProtKB-KW"/>
</dbReference>
<keyword evidence="3" id="KW-0560">Oxidoreductase</keyword>
<dbReference type="Pfam" id="PF19301">
    <property type="entry name" value="LigXa_C"/>
    <property type="match status" value="1"/>
</dbReference>
<name>A0ABS7PR59_9SPHN</name>
<feature type="domain" description="Rieske" evidence="6">
    <location>
        <begin position="27"/>
        <end position="135"/>
    </location>
</feature>
<accession>A0ABS7PR59</accession>
<dbReference type="PANTHER" id="PTHR21266:SF59">
    <property type="entry name" value="BLR4922 PROTEIN"/>
    <property type="match status" value="1"/>
</dbReference>
<dbReference type="InterPro" id="IPR017941">
    <property type="entry name" value="Rieske_2Fe-2S"/>
</dbReference>
<evidence type="ECO:0000313" key="7">
    <source>
        <dbReference type="EMBL" id="MBY8823753.1"/>
    </source>
</evidence>
<reference evidence="7 8" key="1">
    <citation type="submission" date="2021-08" db="EMBL/GenBank/DDBJ databases">
        <authorList>
            <person name="Tuo L."/>
        </authorList>
    </citation>
    <scope>NUCLEOTIDE SEQUENCE [LARGE SCALE GENOMIC DNA]</scope>
    <source>
        <strain evidence="7 8">JCM 31229</strain>
    </source>
</reference>
<evidence type="ECO:0000256" key="4">
    <source>
        <dbReference type="ARBA" id="ARBA00023004"/>
    </source>
</evidence>
<protein>
    <submittedName>
        <fullName evidence="7">Aromatic ring-hydroxylating dioxygenase subunit alpha</fullName>
    </submittedName>
</protein>
<dbReference type="SUPFAM" id="SSF50022">
    <property type="entry name" value="ISP domain"/>
    <property type="match status" value="1"/>
</dbReference>
<dbReference type="InterPro" id="IPR015881">
    <property type="entry name" value="ARHD_Rieske_2Fe_2S"/>
</dbReference>
<comment type="caution">
    <text evidence="7">The sequence shown here is derived from an EMBL/GenBank/DDBJ whole genome shotgun (WGS) entry which is preliminary data.</text>
</comment>
<keyword evidence="8" id="KW-1185">Reference proteome</keyword>
<dbReference type="InterPro" id="IPR045623">
    <property type="entry name" value="LigXa_C"/>
</dbReference>